<evidence type="ECO:0000313" key="1">
    <source>
        <dbReference type="EMBL" id="MBR9727566.1"/>
    </source>
</evidence>
<dbReference type="SUPFAM" id="SSF53756">
    <property type="entry name" value="UDP-Glycosyltransferase/glycogen phosphorylase"/>
    <property type="match status" value="1"/>
</dbReference>
<dbReference type="EMBL" id="JAAIKR010000004">
    <property type="protein sequence ID" value="MBR9727566.1"/>
    <property type="molecule type" value="Genomic_DNA"/>
</dbReference>
<keyword evidence="2" id="KW-1185">Reference proteome</keyword>
<gene>
    <name evidence="1" type="ORF">G3R48_06145</name>
</gene>
<dbReference type="PANTHER" id="PTHR12526:SF630">
    <property type="entry name" value="GLYCOSYLTRANSFERASE"/>
    <property type="match status" value="1"/>
</dbReference>
<proteinExistence type="predicted"/>
<name>A0ABS5I0X1_9GAMM</name>
<reference evidence="1 2" key="1">
    <citation type="submission" date="2020-02" db="EMBL/GenBank/DDBJ databases">
        <title>Shewanella WXL01 sp. nov., a marine bacterium isolated from green algae in Luhuitou Fringing Reef (Northern South China Sea).</title>
        <authorList>
            <person name="Wang X."/>
        </authorList>
    </citation>
    <scope>NUCLEOTIDE SEQUENCE [LARGE SCALE GENOMIC DNA]</scope>
    <source>
        <strain evidence="1 2">MCCC 1A01895</strain>
    </source>
</reference>
<dbReference type="Proteomes" id="UP000811844">
    <property type="component" value="Unassembled WGS sequence"/>
</dbReference>
<dbReference type="PANTHER" id="PTHR12526">
    <property type="entry name" value="GLYCOSYLTRANSFERASE"/>
    <property type="match status" value="1"/>
</dbReference>
<evidence type="ECO:0000313" key="2">
    <source>
        <dbReference type="Proteomes" id="UP000811844"/>
    </source>
</evidence>
<protein>
    <submittedName>
        <fullName evidence="1">Glycosyltransferase family 4 protein</fullName>
    </submittedName>
</protein>
<accession>A0ABS5I0X1</accession>
<organism evidence="1 2">
    <name type="scientific">Shewanella intestini</name>
    <dbReference type="NCBI Taxonomy" id="2017544"/>
    <lineage>
        <taxon>Bacteria</taxon>
        <taxon>Pseudomonadati</taxon>
        <taxon>Pseudomonadota</taxon>
        <taxon>Gammaproteobacteria</taxon>
        <taxon>Alteromonadales</taxon>
        <taxon>Shewanellaceae</taxon>
        <taxon>Shewanella</taxon>
    </lineage>
</organism>
<dbReference type="Gene3D" id="3.40.50.2000">
    <property type="entry name" value="Glycogen Phosphorylase B"/>
    <property type="match status" value="1"/>
</dbReference>
<sequence length="452" mass="49953">MPVPRLTSQAKSTQATQDNIHRKPLVVHCVPDNNMGGINVALTHLCASSLANDVDMRMVCLPMQLNSRLNLNADIICFHGAASWLALLGMAKLKLAHPNAKFILQEHHYSPAFVREQIVHPWRFLTLLKCTYALVDNVIAISASQQAWMLSKQLLSVEKVFMLGQGRDLSRFFERPVTMVNTFVDADIDAEIDKKCASTPSSVVALPSGLAADVKPERAPMFESGTIDLTIASAKPVNETTPPCETANNGQHRQNTANHHRPIQLLAYGRFHRQKGFDVLLKAMQLVPASLCQLTLVGQGEEAAHLEQIAITMKHVQILPAVADIKPMLITADAVVVPSRWEPFGLIMQEALAMNKPVITSGVDGLGDQLINAPVKCHQFAVLTAQDIAATIIGFCQNELIDNVDNMPNRAVNSNEHHNTSPRVDTTQQLWAQQQWQQVVQQWQQLLTTLLR</sequence>
<dbReference type="RefSeq" id="WP_153661878.1">
    <property type="nucleotide sequence ID" value="NZ_JAAIKR010000004.1"/>
</dbReference>
<dbReference type="Pfam" id="PF13692">
    <property type="entry name" value="Glyco_trans_1_4"/>
    <property type="match status" value="1"/>
</dbReference>
<comment type="caution">
    <text evidence="1">The sequence shown here is derived from an EMBL/GenBank/DDBJ whole genome shotgun (WGS) entry which is preliminary data.</text>
</comment>